<evidence type="ECO:0000313" key="2">
    <source>
        <dbReference type="EMBL" id="SVB67141.1"/>
    </source>
</evidence>
<accession>A0A382FYX5</accession>
<organism evidence="2">
    <name type="scientific">marine metagenome</name>
    <dbReference type="NCBI Taxonomy" id="408172"/>
    <lineage>
        <taxon>unclassified sequences</taxon>
        <taxon>metagenomes</taxon>
        <taxon>ecological metagenomes</taxon>
    </lineage>
</organism>
<dbReference type="EMBL" id="UINC01052147">
    <property type="protein sequence ID" value="SVB67141.1"/>
    <property type="molecule type" value="Genomic_DNA"/>
</dbReference>
<gene>
    <name evidence="2" type="ORF">METZ01_LOCUS219995</name>
</gene>
<reference evidence="2" key="1">
    <citation type="submission" date="2018-05" db="EMBL/GenBank/DDBJ databases">
        <authorList>
            <person name="Lanie J.A."/>
            <person name="Ng W.-L."/>
            <person name="Kazmierczak K.M."/>
            <person name="Andrzejewski T.M."/>
            <person name="Davidsen T.M."/>
            <person name="Wayne K.J."/>
            <person name="Tettelin H."/>
            <person name="Glass J.I."/>
            <person name="Rusch D."/>
            <person name="Podicherti R."/>
            <person name="Tsui H.-C.T."/>
            <person name="Winkler M.E."/>
        </authorList>
    </citation>
    <scope>NUCLEOTIDE SEQUENCE</scope>
</reference>
<feature type="non-terminal residue" evidence="2">
    <location>
        <position position="38"/>
    </location>
</feature>
<protein>
    <submittedName>
        <fullName evidence="2">Uncharacterized protein</fullName>
    </submittedName>
</protein>
<name>A0A382FYX5_9ZZZZ</name>
<proteinExistence type="predicted"/>
<sequence>MSYKQAQELFKERHGKTAKTSWIADIKNEHGKTSGPSP</sequence>
<evidence type="ECO:0000256" key="1">
    <source>
        <dbReference type="SAM" id="MobiDB-lite"/>
    </source>
</evidence>
<dbReference type="AlphaFoldDB" id="A0A382FYX5"/>
<feature type="region of interest" description="Disordered" evidence="1">
    <location>
        <begin position="1"/>
        <end position="38"/>
    </location>
</feature>